<comment type="caution">
    <text evidence="1">The sequence shown here is derived from an EMBL/GenBank/DDBJ whole genome shotgun (WGS) entry which is preliminary data.</text>
</comment>
<dbReference type="InterPro" id="IPR043519">
    <property type="entry name" value="NT_sf"/>
</dbReference>
<evidence type="ECO:0000313" key="1">
    <source>
        <dbReference type="EMBL" id="PSL35815.1"/>
    </source>
</evidence>
<protein>
    <submittedName>
        <fullName evidence="1">Putative nucleotidyltransferase</fullName>
    </submittedName>
</protein>
<dbReference type="Proteomes" id="UP000240978">
    <property type="component" value="Unassembled WGS sequence"/>
</dbReference>
<dbReference type="SUPFAM" id="SSF81301">
    <property type="entry name" value="Nucleotidyltransferase"/>
    <property type="match status" value="1"/>
</dbReference>
<dbReference type="GO" id="GO:0016740">
    <property type="term" value="F:transferase activity"/>
    <property type="evidence" value="ECO:0007669"/>
    <property type="project" value="UniProtKB-KW"/>
</dbReference>
<name>A0A2P8GPE1_9BACT</name>
<dbReference type="InterPro" id="IPR014942">
    <property type="entry name" value="AbiEii"/>
</dbReference>
<dbReference type="OrthoDB" id="5918411at2"/>
<dbReference type="Pfam" id="PF08843">
    <property type="entry name" value="AbiEii"/>
    <property type="match status" value="1"/>
</dbReference>
<accession>A0A2P8GPE1</accession>
<reference evidence="1 2" key="1">
    <citation type="submission" date="2018-03" db="EMBL/GenBank/DDBJ databases">
        <title>Genomic Encyclopedia of Archaeal and Bacterial Type Strains, Phase II (KMG-II): from individual species to whole genera.</title>
        <authorList>
            <person name="Goeker M."/>
        </authorList>
    </citation>
    <scope>NUCLEOTIDE SEQUENCE [LARGE SCALE GENOMIC DNA]</scope>
    <source>
        <strain evidence="1 2">DSM 18107</strain>
    </source>
</reference>
<keyword evidence="1" id="KW-0808">Transferase</keyword>
<keyword evidence="2" id="KW-1185">Reference proteome</keyword>
<dbReference type="RefSeq" id="WP_106600365.1">
    <property type="nucleotide sequence ID" value="NZ_PYGK01000001.1"/>
</dbReference>
<sequence length="264" mass="30008">MATDVILPAVLEVLATTEKIFKQFGIDFYLVGALARDLHLSVNPTFTPRRKTRDIDIAILIADESLFYAIKEAMINSGDFSAHETETIKLIYKHSIEIDLLPFGGIENELRETHLHKPRLFIMDVPGLQEAYVDIEEIQLENNIKLKVCSLEALVLLKIIANDDNPARTKDLTDIEHIISVYFELNADKIYTDQLEIMDLYDTDDNDYLKLVSARAIGRHIGELLLNSVDLRKRVVNILRRKTSAPFYHAIEEGIIDVTGDTLT</sequence>
<dbReference type="AlphaFoldDB" id="A0A2P8GPE1"/>
<organism evidence="1 2">
    <name type="scientific">Chitinophaga ginsengisoli</name>
    <dbReference type="NCBI Taxonomy" id="363837"/>
    <lineage>
        <taxon>Bacteria</taxon>
        <taxon>Pseudomonadati</taxon>
        <taxon>Bacteroidota</taxon>
        <taxon>Chitinophagia</taxon>
        <taxon>Chitinophagales</taxon>
        <taxon>Chitinophagaceae</taxon>
        <taxon>Chitinophaga</taxon>
    </lineage>
</organism>
<evidence type="ECO:0000313" key="2">
    <source>
        <dbReference type="Proteomes" id="UP000240978"/>
    </source>
</evidence>
<proteinExistence type="predicted"/>
<gene>
    <name evidence="1" type="ORF">CLV42_101577</name>
</gene>
<dbReference type="Gene3D" id="3.30.460.10">
    <property type="entry name" value="Beta Polymerase, domain 2"/>
    <property type="match status" value="1"/>
</dbReference>
<dbReference type="EMBL" id="PYGK01000001">
    <property type="protein sequence ID" value="PSL35815.1"/>
    <property type="molecule type" value="Genomic_DNA"/>
</dbReference>